<dbReference type="CDD" id="cd00130">
    <property type="entry name" value="PAS"/>
    <property type="match status" value="2"/>
</dbReference>
<evidence type="ECO:0000313" key="13">
    <source>
        <dbReference type="Proteomes" id="UP001074726"/>
    </source>
</evidence>
<feature type="domain" description="PAS" evidence="10">
    <location>
        <begin position="9"/>
        <end position="80"/>
    </location>
</feature>
<evidence type="ECO:0000256" key="2">
    <source>
        <dbReference type="ARBA" id="ARBA00004236"/>
    </source>
</evidence>
<dbReference type="SMART" id="SM00086">
    <property type="entry name" value="PAC"/>
    <property type="match status" value="2"/>
</dbReference>
<dbReference type="Proteomes" id="UP001074726">
    <property type="component" value="Unassembled WGS sequence"/>
</dbReference>
<dbReference type="Gene3D" id="3.30.565.10">
    <property type="entry name" value="Histidine kinase-like ATPase, C-terminal domain"/>
    <property type="match status" value="1"/>
</dbReference>
<gene>
    <name evidence="12" type="ORF">NYO98_08720</name>
</gene>
<evidence type="ECO:0000256" key="6">
    <source>
        <dbReference type="ARBA" id="ARBA00022777"/>
    </source>
</evidence>
<feature type="domain" description="PAC" evidence="11">
    <location>
        <begin position="216"/>
        <end position="268"/>
    </location>
</feature>
<dbReference type="SUPFAM" id="SSF47384">
    <property type="entry name" value="Homodimeric domain of signal transducing histidine kinase"/>
    <property type="match status" value="1"/>
</dbReference>
<dbReference type="InterPro" id="IPR003594">
    <property type="entry name" value="HATPase_dom"/>
</dbReference>
<dbReference type="SMART" id="SM00091">
    <property type="entry name" value="PAS"/>
    <property type="match status" value="2"/>
</dbReference>
<evidence type="ECO:0000313" key="12">
    <source>
        <dbReference type="EMBL" id="MCY4726360.1"/>
    </source>
</evidence>
<dbReference type="Gene3D" id="1.10.287.130">
    <property type="match status" value="1"/>
</dbReference>
<dbReference type="PROSITE" id="PS50112">
    <property type="entry name" value="PAS"/>
    <property type="match status" value="2"/>
</dbReference>
<protein>
    <recommendedName>
        <fullName evidence="3">histidine kinase</fullName>
        <ecNumber evidence="3">2.7.13.3</ecNumber>
    </recommendedName>
</protein>
<dbReference type="SUPFAM" id="SSF55874">
    <property type="entry name" value="ATPase domain of HSP90 chaperone/DNA topoisomerase II/histidine kinase"/>
    <property type="match status" value="1"/>
</dbReference>
<dbReference type="InterPro" id="IPR000700">
    <property type="entry name" value="PAS-assoc_C"/>
</dbReference>
<dbReference type="EMBL" id="JAPPUX010000002">
    <property type="protein sequence ID" value="MCY4726360.1"/>
    <property type="molecule type" value="Genomic_DNA"/>
</dbReference>
<dbReference type="PROSITE" id="PS50109">
    <property type="entry name" value="HIS_KIN"/>
    <property type="match status" value="1"/>
</dbReference>
<comment type="catalytic activity">
    <reaction evidence="1">
        <text>ATP + protein L-histidine = ADP + protein N-phospho-L-histidine.</text>
        <dbReference type="EC" id="2.7.13.3"/>
    </reaction>
</comment>
<keyword evidence="7" id="KW-0902">Two-component regulatory system</keyword>
<dbReference type="Pfam" id="PF13426">
    <property type="entry name" value="PAS_9"/>
    <property type="match status" value="1"/>
</dbReference>
<keyword evidence="6" id="KW-0418">Kinase</keyword>
<dbReference type="RefSeq" id="WP_268111213.1">
    <property type="nucleotide sequence ID" value="NZ_JAPPUX010000002.1"/>
</dbReference>
<dbReference type="PANTHER" id="PTHR43304:SF1">
    <property type="entry name" value="PAC DOMAIN-CONTAINING PROTEIN"/>
    <property type="match status" value="1"/>
</dbReference>
<evidence type="ECO:0000256" key="3">
    <source>
        <dbReference type="ARBA" id="ARBA00012438"/>
    </source>
</evidence>
<accession>A0ABT4CBN5</accession>
<dbReference type="InterPro" id="IPR036890">
    <property type="entry name" value="HATPase_C_sf"/>
</dbReference>
<dbReference type="SMART" id="SM00387">
    <property type="entry name" value="HATPase_c"/>
    <property type="match status" value="1"/>
</dbReference>
<feature type="domain" description="Histidine kinase" evidence="9">
    <location>
        <begin position="293"/>
        <end position="503"/>
    </location>
</feature>
<evidence type="ECO:0000256" key="5">
    <source>
        <dbReference type="ARBA" id="ARBA00022679"/>
    </source>
</evidence>
<keyword evidence="4" id="KW-0597">Phosphoprotein</keyword>
<dbReference type="PRINTS" id="PR00344">
    <property type="entry name" value="BCTRLSENSOR"/>
</dbReference>
<dbReference type="EC" id="2.7.13.3" evidence="3"/>
<evidence type="ECO:0000256" key="1">
    <source>
        <dbReference type="ARBA" id="ARBA00000085"/>
    </source>
</evidence>
<evidence type="ECO:0000256" key="7">
    <source>
        <dbReference type="ARBA" id="ARBA00023012"/>
    </source>
</evidence>
<sequence>MTGDPAAPHDRLLVGAMQTSPDAFVVLDHEDRVEWWNRAAERLFGWPVEEAAGQLLTDLVVPEQYRAAHHAGLRRRAAGARPRLGADPVQVEALCRDGRRILVELSVGELEWQGGRRFHAFIRDVTDREAARGALELSENRSRTAFENAPVGMLLTEVDGDGFGQVMSVNPAAVEMLGRSYDELRSLSLGAITHRDDAPLDADRVPGLLRGDVDKLQYEKRFVRPDGRPVWVSFSASVVRDIDGTPMHAIHQLVDITERLAAAQQLVRLNDELRRTNEELAAANAELDRFTAAVAHDLKSPLMAILMHADLMVESHGHGGALRGAAAISRSARRLNALIEGLLGYSRAEHAALRRQWVDLDTLVDEVAEELAVAAGGRPRVTRDRLPSLHVEAVLLRQVVANVIGNGLKYVAPDVTPHVHVSAEQDDSTQAWTLRFRDNGIGIPSASRERVFEIFHREATDHPGSGIGLATCRRIVERHGGRIWVDDGDDGGSVVSVLLPPSG</sequence>
<evidence type="ECO:0000259" key="10">
    <source>
        <dbReference type="PROSITE" id="PS50112"/>
    </source>
</evidence>
<dbReference type="InterPro" id="IPR004358">
    <property type="entry name" value="Sig_transdc_His_kin-like_C"/>
</dbReference>
<organism evidence="12 13">
    <name type="scientific">Nocardioides pini</name>
    <dbReference type="NCBI Taxonomy" id="2975053"/>
    <lineage>
        <taxon>Bacteria</taxon>
        <taxon>Bacillati</taxon>
        <taxon>Actinomycetota</taxon>
        <taxon>Actinomycetes</taxon>
        <taxon>Propionibacteriales</taxon>
        <taxon>Nocardioidaceae</taxon>
        <taxon>Nocardioides</taxon>
    </lineage>
</organism>
<dbReference type="Pfam" id="PF02518">
    <property type="entry name" value="HATPase_c"/>
    <property type="match status" value="1"/>
</dbReference>
<proteinExistence type="predicted"/>
<evidence type="ECO:0000259" key="11">
    <source>
        <dbReference type="PROSITE" id="PS50113"/>
    </source>
</evidence>
<dbReference type="InterPro" id="IPR000014">
    <property type="entry name" value="PAS"/>
</dbReference>
<dbReference type="NCBIfam" id="TIGR00229">
    <property type="entry name" value="sensory_box"/>
    <property type="match status" value="2"/>
</dbReference>
<dbReference type="Pfam" id="PF00989">
    <property type="entry name" value="PAS"/>
    <property type="match status" value="1"/>
</dbReference>
<dbReference type="InterPro" id="IPR052162">
    <property type="entry name" value="Sensor_kinase/Photoreceptor"/>
</dbReference>
<feature type="coiled-coil region" evidence="8">
    <location>
        <begin position="259"/>
        <end position="293"/>
    </location>
</feature>
<evidence type="ECO:0000256" key="8">
    <source>
        <dbReference type="SAM" id="Coils"/>
    </source>
</evidence>
<dbReference type="InterPro" id="IPR035965">
    <property type="entry name" value="PAS-like_dom_sf"/>
</dbReference>
<feature type="domain" description="PAS" evidence="10">
    <location>
        <begin position="138"/>
        <end position="212"/>
    </location>
</feature>
<dbReference type="CDD" id="cd00082">
    <property type="entry name" value="HisKA"/>
    <property type="match status" value="1"/>
</dbReference>
<reference evidence="12" key="1">
    <citation type="submission" date="2022-08" db="EMBL/GenBank/DDBJ databases">
        <title>Genome sequencing of Nocardioides sp. STR2.</title>
        <authorList>
            <person name="So Y."/>
        </authorList>
    </citation>
    <scope>NUCLEOTIDE SEQUENCE</scope>
    <source>
        <strain evidence="12">STR2</strain>
    </source>
</reference>
<keyword evidence="13" id="KW-1185">Reference proteome</keyword>
<dbReference type="InterPro" id="IPR036097">
    <property type="entry name" value="HisK_dim/P_sf"/>
</dbReference>
<comment type="caution">
    <text evidence="12">The sequence shown here is derived from an EMBL/GenBank/DDBJ whole genome shotgun (WGS) entry which is preliminary data.</text>
</comment>
<dbReference type="Gene3D" id="3.30.450.20">
    <property type="entry name" value="PAS domain"/>
    <property type="match status" value="2"/>
</dbReference>
<dbReference type="PROSITE" id="PS50113">
    <property type="entry name" value="PAC"/>
    <property type="match status" value="1"/>
</dbReference>
<keyword evidence="5" id="KW-0808">Transferase</keyword>
<evidence type="ECO:0000256" key="4">
    <source>
        <dbReference type="ARBA" id="ARBA00022553"/>
    </source>
</evidence>
<evidence type="ECO:0000259" key="9">
    <source>
        <dbReference type="PROSITE" id="PS50109"/>
    </source>
</evidence>
<comment type="subcellular location">
    <subcellularLocation>
        <location evidence="2">Cell membrane</location>
    </subcellularLocation>
</comment>
<dbReference type="SMART" id="SM00388">
    <property type="entry name" value="HisKA"/>
    <property type="match status" value="1"/>
</dbReference>
<dbReference type="InterPro" id="IPR001610">
    <property type="entry name" value="PAC"/>
</dbReference>
<keyword evidence="8" id="KW-0175">Coiled coil</keyword>
<dbReference type="InterPro" id="IPR013767">
    <property type="entry name" value="PAS_fold"/>
</dbReference>
<dbReference type="SUPFAM" id="SSF55785">
    <property type="entry name" value="PYP-like sensor domain (PAS domain)"/>
    <property type="match status" value="2"/>
</dbReference>
<dbReference type="InterPro" id="IPR003661">
    <property type="entry name" value="HisK_dim/P_dom"/>
</dbReference>
<dbReference type="InterPro" id="IPR005467">
    <property type="entry name" value="His_kinase_dom"/>
</dbReference>
<name>A0ABT4CBN5_9ACTN</name>
<dbReference type="Pfam" id="PF00512">
    <property type="entry name" value="HisKA"/>
    <property type="match status" value="1"/>
</dbReference>
<dbReference type="PANTHER" id="PTHR43304">
    <property type="entry name" value="PHYTOCHROME-LIKE PROTEIN CPH1"/>
    <property type="match status" value="1"/>
</dbReference>